<dbReference type="OrthoDB" id="5401332at2759"/>
<protein>
    <submittedName>
        <fullName evidence="2">Uncharacterized protein</fullName>
    </submittedName>
</protein>
<feature type="compositionally biased region" description="Low complexity" evidence="1">
    <location>
        <begin position="290"/>
        <end position="304"/>
    </location>
</feature>
<evidence type="ECO:0000313" key="3">
    <source>
        <dbReference type="Proteomes" id="UP000700596"/>
    </source>
</evidence>
<organism evidence="2 3">
    <name type="scientific">Dendryphion nanum</name>
    <dbReference type="NCBI Taxonomy" id="256645"/>
    <lineage>
        <taxon>Eukaryota</taxon>
        <taxon>Fungi</taxon>
        <taxon>Dikarya</taxon>
        <taxon>Ascomycota</taxon>
        <taxon>Pezizomycotina</taxon>
        <taxon>Dothideomycetes</taxon>
        <taxon>Pleosporomycetidae</taxon>
        <taxon>Pleosporales</taxon>
        <taxon>Torulaceae</taxon>
        <taxon>Dendryphion</taxon>
    </lineage>
</organism>
<gene>
    <name evidence="2" type="ORF">B0J11DRAFT_442979</name>
</gene>
<reference evidence="2" key="1">
    <citation type="journal article" date="2021" name="Nat. Commun.">
        <title>Genetic determinants of endophytism in the Arabidopsis root mycobiome.</title>
        <authorList>
            <person name="Mesny F."/>
            <person name="Miyauchi S."/>
            <person name="Thiergart T."/>
            <person name="Pickel B."/>
            <person name="Atanasova L."/>
            <person name="Karlsson M."/>
            <person name="Huettel B."/>
            <person name="Barry K.W."/>
            <person name="Haridas S."/>
            <person name="Chen C."/>
            <person name="Bauer D."/>
            <person name="Andreopoulos W."/>
            <person name="Pangilinan J."/>
            <person name="LaButti K."/>
            <person name="Riley R."/>
            <person name="Lipzen A."/>
            <person name="Clum A."/>
            <person name="Drula E."/>
            <person name="Henrissat B."/>
            <person name="Kohler A."/>
            <person name="Grigoriev I.V."/>
            <person name="Martin F.M."/>
            <person name="Hacquard S."/>
        </authorList>
    </citation>
    <scope>NUCLEOTIDE SEQUENCE</scope>
    <source>
        <strain evidence="2">MPI-CAGE-CH-0243</strain>
    </source>
</reference>
<proteinExistence type="predicted"/>
<dbReference type="EMBL" id="JAGMWT010000014">
    <property type="protein sequence ID" value="KAH7116807.1"/>
    <property type="molecule type" value="Genomic_DNA"/>
</dbReference>
<dbReference type="AlphaFoldDB" id="A0A9P9IEE7"/>
<evidence type="ECO:0000256" key="1">
    <source>
        <dbReference type="SAM" id="MobiDB-lite"/>
    </source>
</evidence>
<feature type="compositionally biased region" description="Basic and acidic residues" evidence="1">
    <location>
        <begin position="80"/>
        <end position="103"/>
    </location>
</feature>
<feature type="compositionally biased region" description="Polar residues" evidence="1">
    <location>
        <begin position="227"/>
        <end position="240"/>
    </location>
</feature>
<evidence type="ECO:0000313" key="2">
    <source>
        <dbReference type="EMBL" id="KAH7116807.1"/>
    </source>
</evidence>
<feature type="compositionally biased region" description="Polar residues" evidence="1">
    <location>
        <begin position="260"/>
        <end position="270"/>
    </location>
</feature>
<sequence length="317" mass="34568">MESGQPYPQPYPAPAQGYNHTPIAPPTIDSRPVNQQYRSHAAPMFTPAEPEAPQYARFESNSKPVNEDALPAMPSWSEAKSTRVEETVMPEKRGDLELDRLDHSGSMNSAAAIGNARRSPGPSPIQRSPTHDTYGFPPDYQNDSFVSAAPQRNQHSSPGPYGGQYNQYEDGYRGVTPVSSLSPVHTAGAGYGRRSPHDNYPNDNYAQPYSQPGPRRSPGPNHGYENQAYNNNYSTPSNARSYEIVPRHDNYGLPAPMRSPSPQYAPSGSTRYEAPAASSYPGQQTYGSEASYPGQPAYQAYQPQETGVARKPAPGGY</sequence>
<dbReference type="Proteomes" id="UP000700596">
    <property type="component" value="Unassembled WGS sequence"/>
</dbReference>
<name>A0A9P9IEE7_9PLEO</name>
<feature type="compositionally biased region" description="Polar residues" evidence="1">
    <location>
        <begin position="201"/>
        <end position="210"/>
    </location>
</feature>
<feature type="region of interest" description="Disordered" evidence="1">
    <location>
        <begin position="1"/>
        <end position="317"/>
    </location>
</feature>
<accession>A0A9P9IEE7</accession>
<comment type="caution">
    <text evidence="2">The sequence shown here is derived from an EMBL/GenBank/DDBJ whole genome shotgun (WGS) entry which is preliminary data.</text>
</comment>
<feature type="compositionally biased region" description="Polar residues" evidence="1">
    <location>
        <begin position="141"/>
        <end position="157"/>
    </location>
</feature>
<keyword evidence="3" id="KW-1185">Reference proteome</keyword>